<gene>
    <name evidence="2" type="ORF">HYALB_00006512</name>
</gene>
<sequence length="681" mass="72944">MRFSALLYAIWGANSVLSSAVVMRDDAHSITVGPADASHISVYDKSLKHVDGEFKHWKTFSVNHTFPSNKTLLYGELGHGKKNDKGHMDWRGLYYQVVCVSCVTTGTIEVFSSGIEVDEKALNPLKLIKEHHDHHNATEIIKDAINLPIRVHMKNLGAHFVIKAAFYAGGFYVIPMFKSETPLGIEIDEKNKLGLILSLSLILGPGAGIDFTFGWDVVFPQDITYVLDAINGDILEMFLDGASVQEIPVQFNSGSIGFTAWLRLKLQVAAAVEVGGVGVNIAAGVFYDLMQYKLKLTYEPRAVSNCTLELSQAMFQDYAGFAIAEVDKNGFNLNIGPTFISTFVTLDLGKTCFKHHATPTAAIIPTSRPELPASAPAGPAHTAGLVARHVVPTASPTVSPNIGTSNTLPMTTSTVTSTSYSTRTTCAPHATDCSGRVEQVVSKIIVTTTICPVSIVASSVLNNSSSVTPSGTTIMISSSPSPSPTTVEFTTRTLYDDEVFTVTSCKSMWDYCPTHLQVPLVQTVPVVRYVTVCPIDQTEFPSVSTAASVQTPISGIPASITADMSEPVPTPPQRIIIDNPRYMVVLETPIIRSLDMYVPPVPTAIFVANATIPLSATNKHPNPIMNPSKAITTSRGAATSSGLLNPTAAPIPSLVQVGHAATLAASSIGCVFAGMFMSLWI</sequence>
<feature type="signal peptide" evidence="1">
    <location>
        <begin position="1"/>
        <end position="20"/>
    </location>
</feature>
<evidence type="ECO:0000313" key="3">
    <source>
        <dbReference type="Proteomes" id="UP000701801"/>
    </source>
</evidence>
<dbReference type="AlphaFoldDB" id="A0A9N9LMP1"/>
<feature type="chain" id="PRO_5040467574" evidence="1">
    <location>
        <begin position="21"/>
        <end position="681"/>
    </location>
</feature>
<organism evidence="2 3">
    <name type="scientific">Hymenoscyphus albidus</name>
    <dbReference type="NCBI Taxonomy" id="595503"/>
    <lineage>
        <taxon>Eukaryota</taxon>
        <taxon>Fungi</taxon>
        <taxon>Dikarya</taxon>
        <taxon>Ascomycota</taxon>
        <taxon>Pezizomycotina</taxon>
        <taxon>Leotiomycetes</taxon>
        <taxon>Helotiales</taxon>
        <taxon>Helotiaceae</taxon>
        <taxon>Hymenoscyphus</taxon>
    </lineage>
</organism>
<dbReference type="EMBL" id="CAJVRM010000155">
    <property type="protein sequence ID" value="CAG8975895.1"/>
    <property type="molecule type" value="Genomic_DNA"/>
</dbReference>
<protein>
    <submittedName>
        <fullName evidence="2">Uncharacterized protein</fullName>
    </submittedName>
</protein>
<evidence type="ECO:0000256" key="1">
    <source>
        <dbReference type="SAM" id="SignalP"/>
    </source>
</evidence>
<reference evidence="2" key="1">
    <citation type="submission" date="2021-07" db="EMBL/GenBank/DDBJ databases">
        <authorList>
            <person name="Durling M."/>
        </authorList>
    </citation>
    <scope>NUCLEOTIDE SEQUENCE</scope>
</reference>
<dbReference type="Proteomes" id="UP000701801">
    <property type="component" value="Unassembled WGS sequence"/>
</dbReference>
<name>A0A9N9LMP1_9HELO</name>
<accession>A0A9N9LMP1</accession>
<keyword evidence="1" id="KW-0732">Signal</keyword>
<evidence type="ECO:0000313" key="2">
    <source>
        <dbReference type="EMBL" id="CAG8975895.1"/>
    </source>
</evidence>
<comment type="caution">
    <text evidence="2">The sequence shown here is derived from an EMBL/GenBank/DDBJ whole genome shotgun (WGS) entry which is preliminary data.</text>
</comment>
<proteinExistence type="predicted"/>
<dbReference type="OrthoDB" id="4733706at2759"/>
<keyword evidence="3" id="KW-1185">Reference proteome</keyword>